<proteinExistence type="predicted"/>
<keyword evidence="2" id="KW-1185">Reference proteome</keyword>
<evidence type="ECO:0000313" key="3">
    <source>
        <dbReference type="RefSeq" id="XP_026680052.1"/>
    </source>
</evidence>
<organism evidence="2 3">
    <name type="scientific">Diaphorina citri</name>
    <name type="common">Asian citrus psyllid</name>
    <dbReference type="NCBI Taxonomy" id="121845"/>
    <lineage>
        <taxon>Eukaryota</taxon>
        <taxon>Metazoa</taxon>
        <taxon>Ecdysozoa</taxon>
        <taxon>Arthropoda</taxon>
        <taxon>Hexapoda</taxon>
        <taxon>Insecta</taxon>
        <taxon>Pterygota</taxon>
        <taxon>Neoptera</taxon>
        <taxon>Paraneoptera</taxon>
        <taxon>Hemiptera</taxon>
        <taxon>Sternorrhyncha</taxon>
        <taxon>Psylloidea</taxon>
        <taxon>Psyllidae</taxon>
        <taxon>Diaphorininae</taxon>
        <taxon>Diaphorina</taxon>
    </lineage>
</organism>
<keyword evidence="1" id="KW-0732">Signal</keyword>
<reference evidence="3" key="1">
    <citation type="submission" date="2025-08" db="UniProtKB">
        <authorList>
            <consortium name="RefSeq"/>
        </authorList>
    </citation>
    <scope>IDENTIFICATION</scope>
</reference>
<dbReference type="PaxDb" id="121845-A0A3Q0IUV6"/>
<gene>
    <name evidence="3" type="primary">LOC103510101</name>
</gene>
<dbReference type="AlphaFoldDB" id="A0A3Q0IUV6"/>
<protein>
    <submittedName>
        <fullName evidence="3">Uncharacterized protein LOC103510101</fullName>
    </submittedName>
</protein>
<dbReference type="RefSeq" id="XP_026680052.1">
    <property type="nucleotide sequence ID" value="XM_026824251.1"/>
</dbReference>
<name>A0A3Q0IUV6_DIACI</name>
<feature type="signal peptide" evidence="1">
    <location>
        <begin position="1"/>
        <end position="16"/>
    </location>
</feature>
<sequence>MMSVWIFLPLWSAVAGQCTSPPDQTFPQSEETSDYVNSDAVSAWSGDSQDSWCWPDSRGPPTTIRLPDGRRFWPSDSRSVVDPRLYGHHKVDLRHVGKFYKRLWDEYRDYEEKNATRGYRMKAMDCHYDLLQRTDLSIAEKAERFHKEVGDLYKAERLNRSGENILDKPGDEEKLVNLMVKALKINRKWYGWQYTNRPWIPRAFTTMNWDINDIYSRYYATLTYTTKSDKEWDEIVEAFGRTQTEFTTLLPLDVEWWQRAFEYSSKHPNLTNEPCRDYLEEAYEAWSRFTHPTTEHVSHRTIKEYQSNFCCRWWASNPGTTPINRYELKDVVLARYRNTTTYRYPRADFFYDTYESEYNTMLL</sequence>
<dbReference type="KEGG" id="dci:103510101"/>
<evidence type="ECO:0000256" key="1">
    <source>
        <dbReference type="SAM" id="SignalP"/>
    </source>
</evidence>
<accession>A0A3Q0IUV6</accession>
<dbReference type="Proteomes" id="UP000079169">
    <property type="component" value="Unplaced"/>
</dbReference>
<dbReference type="GeneID" id="103510101"/>
<evidence type="ECO:0000313" key="2">
    <source>
        <dbReference type="Proteomes" id="UP000079169"/>
    </source>
</evidence>
<feature type="chain" id="PRO_5018053815" evidence="1">
    <location>
        <begin position="17"/>
        <end position="363"/>
    </location>
</feature>